<name>X1SJL5_9ZZZZ</name>
<sequence length="91" mass="10440">MGELIIFKYNFEVDPEVEIEMPKGAHILTVQVQHGYPTIWAIVDPEQPEEIRHFRLFGTGHPLDIDPTASRYIGTFQLDMGNFVGHLFEAK</sequence>
<reference evidence="2" key="1">
    <citation type="journal article" date="2014" name="Front. Microbiol.">
        <title>High frequency of phylogenetically diverse reductive dehalogenase-homologous genes in deep subseafloor sedimentary metagenomes.</title>
        <authorList>
            <person name="Kawai M."/>
            <person name="Futagami T."/>
            <person name="Toyoda A."/>
            <person name="Takaki Y."/>
            <person name="Nishi S."/>
            <person name="Hori S."/>
            <person name="Arai W."/>
            <person name="Tsubouchi T."/>
            <person name="Morono Y."/>
            <person name="Uchiyama I."/>
            <person name="Ito T."/>
            <person name="Fujiyama A."/>
            <person name="Inagaki F."/>
            <person name="Takami H."/>
        </authorList>
    </citation>
    <scope>NUCLEOTIDE SEQUENCE</scope>
    <source>
        <strain evidence="2">Expedition CK06-06</strain>
    </source>
</reference>
<dbReference type="InterPro" id="IPR055776">
    <property type="entry name" value="DUF7352"/>
</dbReference>
<comment type="caution">
    <text evidence="2">The sequence shown here is derived from an EMBL/GenBank/DDBJ whole genome shotgun (WGS) entry which is preliminary data.</text>
</comment>
<organism evidence="2">
    <name type="scientific">marine sediment metagenome</name>
    <dbReference type="NCBI Taxonomy" id="412755"/>
    <lineage>
        <taxon>unclassified sequences</taxon>
        <taxon>metagenomes</taxon>
        <taxon>ecological metagenomes</taxon>
    </lineage>
</organism>
<gene>
    <name evidence="2" type="ORF">S12H4_13480</name>
</gene>
<evidence type="ECO:0000259" key="1">
    <source>
        <dbReference type="Pfam" id="PF24043"/>
    </source>
</evidence>
<evidence type="ECO:0000313" key="2">
    <source>
        <dbReference type="EMBL" id="GAI75565.1"/>
    </source>
</evidence>
<protein>
    <recommendedName>
        <fullName evidence="1">DUF7352 domain-containing protein</fullName>
    </recommendedName>
</protein>
<dbReference type="AlphaFoldDB" id="X1SJL5"/>
<dbReference type="EMBL" id="BARW01006419">
    <property type="protein sequence ID" value="GAI75565.1"/>
    <property type="molecule type" value="Genomic_DNA"/>
</dbReference>
<accession>X1SJL5</accession>
<proteinExistence type="predicted"/>
<feature type="domain" description="DUF7352" evidence="1">
    <location>
        <begin position="6"/>
        <end position="90"/>
    </location>
</feature>
<dbReference type="Pfam" id="PF24043">
    <property type="entry name" value="DUF7352"/>
    <property type="match status" value="1"/>
</dbReference>